<dbReference type="SMART" id="SM00710">
    <property type="entry name" value="PbH1"/>
    <property type="match status" value="4"/>
</dbReference>
<evidence type="ECO:0000256" key="2">
    <source>
        <dbReference type="ARBA" id="ARBA00022801"/>
    </source>
</evidence>
<protein>
    <submittedName>
        <fullName evidence="6">Glycoside hydrolase</fullName>
    </submittedName>
</protein>
<name>A0A8E1UPZ3_9BACT</name>
<comment type="caution">
    <text evidence="6">The sequence shown here is derived from an EMBL/GenBank/DDBJ whole genome shotgun (WGS) entry which is preliminary data.</text>
</comment>
<dbReference type="SUPFAM" id="SSF51126">
    <property type="entry name" value="Pectin lyase-like"/>
    <property type="match status" value="1"/>
</dbReference>
<dbReference type="InterPro" id="IPR051801">
    <property type="entry name" value="GH28_Enzymes"/>
</dbReference>
<evidence type="ECO:0000259" key="5">
    <source>
        <dbReference type="Pfam" id="PF12708"/>
    </source>
</evidence>
<dbReference type="EMBL" id="LFQU01000016">
    <property type="protein sequence ID" value="KOO68255.1"/>
    <property type="molecule type" value="Genomic_DNA"/>
</dbReference>
<organism evidence="6 7">
    <name type="scientific">Xylanibacter rarus</name>
    <dbReference type="NCBI Taxonomy" id="1676614"/>
    <lineage>
        <taxon>Bacteria</taxon>
        <taxon>Pseudomonadati</taxon>
        <taxon>Bacteroidota</taxon>
        <taxon>Bacteroidia</taxon>
        <taxon>Bacteroidales</taxon>
        <taxon>Prevotellaceae</taxon>
        <taxon>Xylanibacter</taxon>
    </lineage>
</organism>
<dbReference type="Pfam" id="PF12708">
    <property type="entry name" value="Pect-lyase_RHGA_epim"/>
    <property type="match status" value="1"/>
</dbReference>
<keyword evidence="7" id="KW-1185">Reference proteome</keyword>
<dbReference type="InterPro" id="IPR024535">
    <property type="entry name" value="RHGA/B-epi-like_pectate_lyase"/>
</dbReference>
<dbReference type="PANTHER" id="PTHR31339">
    <property type="entry name" value="PECTIN LYASE-RELATED"/>
    <property type="match status" value="1"/>
</dbReference>
<evidence type="ECO:0000256" key="4">
    <source>
        <dbReference type="RuleBase" id="RU361169"/>
    </source>
</evidence>
<feature type="domain" description="Rhamnogalacturonase A/B/Epimerase-like pectate lyase" evidence="5">
    <location>
        <begin position="51"/>
        <end position="104"/>
    </location>
</feature>
<dbReference type="Gene3D" id="2.160.20.10">
    <property type="entry name" value="Single-stranded right-handed beta-helix, Pectin lyase-like"/>
    <property type="match status" value="1"/>
</dbReference>
<dbReference type="RefSeq" id="WP_053398572.1">
    <property type="nucleotide sequence ID" value="NZ_DAWCKJ010000077.1"/>
</dbReference>
<sequence length="465" mass="52162">MRIILYAFLFVLLGFQKISADTFRCIESERINKRDSLLSIITGAKISDNIISITDFGAIGDGVRNDKPAFDKAMQSAAKQGGAHIIVPPGTFLLKGPIHFVSNVCLELMDGAIIKFDSNPKYYLPLVKTSWEGTFLYNYSPFIYGYNLHDISIIGKGKIDGNASSTFATWKSKQKEGQALSRKMNHEEIPIELRRFGNGFWLRPQLIQFYNCKNITLSDVFITNSPFWCIHLLKSENVICCSLRYDAKLVNNDGIDPECSRNILIENIEFNNGDDNIAIKSGRDNDGWASTMPSENIIIRNCRFKGLHAVVLGSEMSSGVQNIFVENCTYGGYCKRGIYIKTNPDRGGFIKNLYVKNCRFDEVEDLFYVTSMYAGEGLNNIHYTDVKNIYVDSLFCRKVRKAGLVLQGTSQKPMSDVIFSNVEIQEVDNAVSFDNTLNVEMRSCHIGGRVGVPSQASSADKLFVK</sequence>
<evidence type="ECO:0000256" key="3">
    <source>
        <dbReference type="ARBA" id="ARBA00023295"/>
    </source>
</evidence>
<dbReference type="OrthoDB" id="9795222at2"/>
<evidence type="ECO:0000313" key="7">
    <source>
        <dbReference type="Proteomes" id="UP000036951"/>
    </source>
</evidence>
<accession>A0A8E1UPZ3</accession>
<evidence type="ECO:0000256" key="1">
    <source>
        <dbReference type="ARBA" id="ARBA00008834"/>
    </source>
</evidence>
<dbReference type="InterPro" id="IPR012334">
    <property type="entry name" value="Pectin_lyas_fold"/>
</dbReference>
<proteinExistence type="inferred from homology"/>
<gene>
    <name evidence="6" type="ORF">ACU52_09090</name>
</gene>
<dbReference type="InterPro" id="IPR006626">
    <property type="entry name" value="PbH1"/>
</dbReference>
<dbReference type="AlphaFoldDB" id="A0A8E1UPZ3"/>
<dbReference type="InterPro" id="IPR000743">
    <property type="entry name" value="Glyco_hydro_28"/>
</dbReference>
<dbReference type="Pfam" id="PF00295">
    <property type="entry name" value="Glyco_hydro_28"/>
    <property type="match status" value="1"/>
</dbReference>
<keyword evidence="2 4" id="KW-0378">Hydrolase</keyword>
<dbReference type="InterPro" id="IPR011050">
    <property type="entry name" value="Pectin_lyase_fold/virulence"/>
</dbReference>
<keyword evidence="3 4" id="KW-0326">Glycosidase</keyword>
<evidence type="ECO:0000313" key="6">
    <source>
        <dbReference type="EMBL" id="KOO68255.1"/>
    </source>
</evidence>
<dbReference type="Proteomes" id="UP000036951">
    <property type="component" value="Unassembled WGS sequence"/>
</dbReference>
<dbReference type="PANTHER" id="PTHR31339:SF9">
    <property type="entry name" value="PLASMIN AND FIBRONECTIN-BINDING PROTEIN A"/>
    <property type="match status" value="1"/>
</dbReference>
<comment type="similarity">
    <text evidence="1 4">Belongs to the glycosyl hydrolase 28 family.</text>
</comment>
<dbReference type="GO" id="GO:0004650">
    <property type="term" value="F:polygalacturonase activity"/>
    <property type="evidence" value="ECO:0007669"/>
    <property type="project" value="InterPro"/>
</dbReference>
<dbReference type="GO" id="GO:0005975">
    <property type="term" value="P:carbohydrate metabolic process"/>
    <property type="evidence" value="ECO:0007669"/>
    <property type="project" value="InterPro"/>
</dbReference>
<reference evidence="6 7" key="1">
    <citation type="submission" date="2015-06" db="EMBL/GenBank/DDBJ databases">
        <title>Prevotella sp. 109, sp. nov., a novel member of the family Prevotellaceae isolated from human faeces.</title>
        <authorList>
            <person name="Shkoporov A.N."/>
            <person name="Chaplin A.V."/>
            <person name="Kafarskaia L.I."/>
            <person name="Efimov B.A."/>
        </authorList>
    </citation>
    <scope>NUCLEOTIDE SEQUENCE [LARGE SCALE GENOMIC DNA]</scope>
    <source>
        <strain evidence="6 7">109</strain>
    </source>
</reference>